<name>W7IA34_9PEZI</name>
<dbReference type="PANTHER" id="PTHR42089">
    <property type="entry name" value="YALI0F09427P"/>
    <property type="match status" value="1"/>
</dbReference>
<sequence>MHDHTAHKLLAQIPLTVSPFAGLPTSITLPYDYVSLPASLPPPSSSQIVSPSGQSSISPDQLIADCNNLIAHLTNETKVAKDEIDKWVKSIEDRELMEKRRVAPGWLDTGVMMLEPKKAGPSAAAGDALAARTPESNMFDGGRKQEKGRQPAGSPGEELDRAFGGLDI</sequence>
<gene>
    <name evidence="2" type="ORF">DRE_04932</name>
</gene>
<dbReference type="EMBL" id="KI966423">
    <property type="protein sequence ID" value="EWC45925.1"/>
    <property type="molecule type" value="Genomic_DNA"/>
</dbReference>
<feature type="compositionally biased region" description="Low complexity" evidence="1">
    <location>
        <begin position="119"/>
        <end position="131"/>
    </location>
</feature>
<evidence type="ECO:0000313" key="2">
    <source>
        <dbReference type="EMBL" id="EWC45925.1"/>
    </source>
</evidence>
<dbReference type="AlphaFoldDB" id="W7IA34"/>
<reference evidence="2 3" key="1">
    <citation type="submission" date="2013-05" db="EMBL/GenBank/DDBJ databases">
        <title>Drechslerella stenobrocha genome reveals carnivorous origination and mechanical trapping mechanism of predatory fungi.</title>
        <authorList>
            <person name="Liu X."/>
            <person name="Zhang W."/>
            <person name="Liu K."/>
        </authorList>
    </citation>
    <scope>NUCLEOTIDE SEQUENCE [LARGE SCALE GENOMIC DNA]</scope>
    <source>
        <strain evidence="2 3">248</strain>
    </source>
</reference>
<dbReference type="Proteomes" id="UP000024837">
    <property type="component" value="Unassembled WGS sequence"/>
</dbReference>
<accession>W7IA34</accession>
<proteinExistence type="predicted"/>
<organism evidence="2 3">
    <name type="scientific">Drechslerella stenobrocha 248</name>
    <dbReference type="NCBI Taxonomy" id="1043628"/>
    <lineage>
        <taxon>Eukaryota</taxon>
        <taxon>Fungi</taxon>
        <taxon>Dikarya</taxon>
        <taxon>Ascomycota</taxon>
        <taxon>Pezizomycotina</taxon>
        <taxon>Orbiliomycetes</taxon>
        <taxon>Orbiliales</taxon>
        <taxon>Orbiliaceae</taxon>
        <taxon>Drechslerella</taxon>
    </lineage>
</organism>
<dbReference type="PANTHER" id="PTHR42089:SF1">
    <property type="entry name" value="YALI0F09427P"/>
    <property type="match status" value="1"/>
</dbReference>
<dbReference type="HOGENOM" id="CLU_095059_0_0_1"/>
<evidence type="ECO:0000313" key="3">
    <source>
        <dbReference type="Proteomes" id="UP000024837"/>
    </source>
</evidence>
<feature type="region of interest" description="Disordered" evidence="1">
    <location>
        <begin position="118"/>
        <end position="168"/>
    </location>
</feature>
<protein>
    <submittedName>
        <fullName evidence="2">Uncharacterized protein</fullName>
    </submittedName>
</protein>
<dbReference type="OrthoDB" id="5344687at2759"/>
<evidence type="ECO:0000256" key="1">
    <source>
        <dbReference type="SAM" id="MobiDB-lite"/>
    </source>
</evidence>
<keyword evidence="3" id="KW-1185">Reference proteome</keyword>